<keyword evidence="3" id="KW-0378">Hydrolase</keyword>
<evidence type="ECO:0000259" key="2">
    <source>
        <dbReference type="Pfam" id="PF10108"/>
    </source>
</evidence>
<dbReference type="EMBL" id="VZZK01000027">
    <property type="protein sequence ID" value="KAB1076758.1"/>
    <property type="molecule type" value="Genomic_DNA"/>
</dbReference>
<evidence type="ECO:0000256" key="1">
    <source>
        <dbReference type="SAM" id="MobiDB-lite"/>
    </source>
</evidence>
<feature type="region of interest" description="Disordered" evidence="1">
    <location>
        <begin position="1"/>
        <end position="37"/>
    </location>
</feature>
<dbReference type="SUPFAM" id="SSF53098">
    <property type="entry name" value="Ribonuclease H-like"/>
    <property type="match status" value="1"/>
</dbReference>
<dbReference type="InterPro" id="IPR036397">
    <property type="entry name" value="RNaseH_sf"/>
</dbReference>
<keyword evidence="4" id="KW-1185">Reference proteome</keyword>
<reference evidence="3 4" key="1">
    <citation type="submission" date="2019-09" db="EMBL/GenBank/DDBJ databases">
        <title>YIM 48816 draft genome.</title>
        <authorList>
            <person name="Jiang L."/>
        </authorList>
    </citation>
    <scope>NUCLEOTIDE SEQUENCE [LARGE SCALE GENOMIC DNA]</scope>
    <source>
        <strain evidence="3 4">YIM 48816</strain>
    </source>
</reference>
<dbReference type="Proteomes" id="UP000474159">
    <property type="component" value="Unassembled WGS sequence"/>
</dbReference>
<sequence>MPLQTSANSLPAPSLCRRQEAQTGTPGPALFDRKSSETVSFPRPALAPLARSRVANQPVPNDSLLVLDIETVPDTVLVPPDWPPEKFPKTAWHRITAISFVEAGIRRDEVTGTEAYAFRCCRSGGQPGWDEARLLRTFWRFFESGGYRLVTWNGRSFDVPTLLLRSMMHGIAAPAWFQRGTKWAGYGHRYALDWHADLMEAMADFGASSRLTLDEGAALVGAPGKLGAHGSKVASWIETGEIERVRAYCETDCLNLSILYLRWAFLTGRTCAANHDAAVESLIEYLDAQRARRSHLGAFLDAWMSARSTSPFVGRRRLAVDSDVA</sequence>
<gene>
    <name evidence="3" type="ORF">F6X53_21975</name>
</gene>
<keyword evidence="3" id="KW-0540">Nuclease</keyword>
<organism evidence="3 4">
    <name type="scientific">Methylobacterium soli</name>
    <dbReference type="NCBI Taxonomy" id="553447"/>
    <lineage>
        <taxon>Bacteria</taxon>
        <taxon>Pseudomonadati</taxon>
        <taxon>Pseudomonadota</taxon>
        <taxon>Alphaproteobacteria</taxon>
        <taxon>Hyphomicrobiales</taxon>
        <taxon>Methylobacteriaceae</taxon>
        <taxon>Methylobacterium</taxon>
    </lineage>
</organism>
<comment type="caution">
    <text evidence="3">The sequence shown here is derived from an EMBL/GenBank/DDBJ whole genome shotgun (WGS) entry which is preliminary data.</text>
</comment>
<feature type="compositionally biased region" description="Polar residues" evidence="1">
    <location>
        <begin position="1"/>
        <end position="11"/>
    </location>
</feature>
<proteinExistence type="predicted"/>
<keyword evidence="3" id="KW-0269">Exonuclease</keyword>
<name>A0A6L3SV63_9HYPH</name>
<accession>A0A6L3SV63</accession>
<dbReference type="AlphaFoldDB" id="A0A6L3SV63"/>
<dbReference type="InterPro" id="IPR019288">
    <property type="entry name" value="3'-5'_exonuclease_PolB-like"/>
</dbReference>
<dbReference type="Gene3D" id="3.30.420.10">
    <property type="entry name" value="Ribonuclease H-like superfamily/Ribonuclease H"/>
    <property type="match status" value="1"/>
</dbReference>
<evidence type="ECO:0000313" key="4">
    <source>
        <dbReference type="Proteomes" id="UP000474159"/>
    </source>
</evidence>
<dbReference type="InterPro" id="IPR012337">
    <property type="entry name" value="RNaseH-like_sf"/>
</dbReference>
<feature type="domain" description="Predicted 3'-5' exonuclease PolB-like" evidence="2">
    <location>
        <begin position="86"/>
        <end position="303"/>
    </location>
</feature>
<evidence type="ECO:0000313" key="3">
    <source>
        <dbReference type="EMBL" id="KAB1076758.1"/>
    </source>
</evidence>
<protein>
    <submittedName>
        <fullName evidence="3">3'-5' exonuclease</fullName>
    </submittedName>
</protein>
<dbReference type="CDD" id="cd05782">
    <property type="entry name" value="DNA_polB_like1_exo"/>
    <property type="match status" value="1"/>
</dbReference>
<dbReference type="GO" id="GO:0003676">
    <property type="term" value="F:nucleic acid binding"/>
    <property type="evidence" value="ECO:0007669"/>
    <property type="project" value="InterPro"/>
</dbReference>
<dbReference type="GO" id="GO:0004527">
    <property type="term" value="F:exonuclease activity"/>
    <property type="evidence" value="ECO:0007669"/>
    <property type="project" value="UniProtKB-KW"/>
</dbReference>
<dbReference type="OrthoDB" id="13288at2"/>
<dbReference type="Pfam" id="PF10108">
    <property type="entry name" value="DNA_pol_B_exo2"/>
    <property type="match status" value="1"/>
</dbReference>